<dbReference type="Proteomes" id="UP000281647">
    <property type="component" value="Unassembled WGS sequence"/>
</dbReference>
<comment type="caution">
    <text evidence="1">The sequence shown here is derived from an EMBL/GenBank/DDBJ whole genome shotgun (WGS) entry which is preliminary data.</text>
</comment>
<evidence type="ECO:0000313" key="2">
    <source>
        <dbReference type="Proteomes" id="UP000281647"/>
    </source>
</evidence>
<gene>
    <name evidence="1" type="ORF">EET67_24715</name>
</gene>
<proteinExistence type="predicted"/>
<dbReference type="AlphaFoldDB" id="A0A432UZ52"/>
<evidence type="ECO:0000313" key="1">
    <source>
        <dbReference type="EMBL" id="RUM95190.1"/>
    </source>
</evidence>
<accession>A0A432UZ52</accession>
<dbReference type="RefSeq" id="WP_128628832.1">
    <property type="nucleotide sequence ID" value="NZ_RKST01000064.1"/>
</dbReference>
<dbReference type="OrthoDB" id="7862146at2"/>
<name>A0A432UZ52_9HYPH</name>
<protein>
    <submittedName>
        <fullName evidence="1">Uncharacterized protein</fullName>
    </submittedName>
</protein>
<reference evidence="1 2" key="1">
    <citation type="submission" date="2018-11" db="EMBL/GenBank/DDBJ databases">
        <title>Pseudaminobacter arsenicus sp. nov., an arsenic-resistant bacterium isolated from arsenic-rich aquifers.</title>
        <authorList>
            <person name="Mu Y."/>
        </authorList>
    </citation>
    <scope>NUCLEOTIDE SEQUENCE [LARGE SCALE GENOMIC DNA]</scope>
    <source>
        <strain evidence="1 2">CB3</strain>
    </source>
</reference>
<sequence>MKEALKMPLRFAVLALIFMGVAALSNRPLYRSLPEGTGMLTLSFSHGADRRAACRKATPEELAKLPPNMRRPEICPRDRPPIRVEFDIDGKRMFEAEVPPSGIASDGPSRVHQRFVLPAGEYEIAVRMSERPDGDFTWHEERTIRIDPSNSRVIDFRANAGGFVFH</sequence>
<dbReference type="EMBL" id="RKST01000064">
    <property type="protein sequence ID" value="RUM95190.1"/>
    <property type="molecule type" value="Genomic_DNA"/>
</dbReference>
<keyword evidence="2" id="KW-1185">Reference proteome</keyword>
<organism evidence="1 2">
    <name type="scientific">Borborobacter arsenicus</name>
    <dbReference type="NCBI Taxonomy" id="1851146"/>
    <lineage>
        <taxon>Bacteria</taxon>
        <taxon>Pseudomonadati</taxon>
        <taxon>Pseudomonadota</taxon>
        <taxon>Alphaproteobacteria</taxon>
        <taxon>Hyphomicrobiales</taxon>
        <taxon>Phyllobacteriaceae</taxon>
        <taxon>Borborobacter</taxon>
    </lineage>
</organism>